<dbReference type="SMART" id="SM00387">
    <property type="entry name" value="HATPase_c"/>
    <property type="match status" value="1"/>
</dbReference>
<dbReference type="InterPro" id="IPR004358">
    <property type="entry name" value="Sig_transdc_His_kin-like_C"/>
</dbReference>
<name>A0A1C1A1P0_9BACL</name>
<evidence type="ECO:0000256" key="1">
    <source>
        <dbReference type="ARBA" id="ARBA00000085"/>
    </source>
</evidence>
<dbReference type="STRING" id="512399.A8709_26880"/>
<gene>
    <name evidence="16" type="ORF">A8709_26880</name>
</gene>
<comment type="subcellular location">
    <subcellularLocation>
        <location evidence="2">Cell membrane</location>
        <topology evidence="2">Multi-pass membrane protein</topology>
    </subcellularLocation>
</comment>
<feature type="transmembrane region" description="Helical" evidence="13">
    <location>
        <begin position="175"/>
        <end position="195"/>
    </location>
</feature>
<evidence type="ECO:0000256" key="2">
    <source>
        <dbReference type="ARBA" id="ARBA00004651"/>
    </source>
</evidence>
<keyword evidence="7" id="KW-0547">Nucleotide-binding</keyword>
<dbReference type="CDD" id="cd00075">
    <property type="entry name" value="HATPase"/>
    <property type="match status" value="1"/>
</dbReference>
<dbReference type="EC" id="2.7.13.3" evidence="3"/>
<evidence type="ECO:0000259" key="14">
    <source>
        <dbReference type="PROSITE" id="PS50109"/>
    </source>
</evidence>
<dbReference type="PANTHER" id="PTHR43065">
    <property type="entry name" value="SENSOR HISTIDINE KINASE"/>
    <property type="match status" value="1"/>
</dbReference>
<dbReference type="PRINTS" id="PR00344">
    <property type="entry name" value="BCTRLSENSOR"/>
</dbReference>
<reference evidence="17" key="1">
    <citation type="submission" date="2016-05" db="EMBL/GenBank/DDBJ databases">
        <title>Paenibacillus oryzae. sp. nov., isolated from the rice root.</title>
        <authorList>
            <person name="Zhang J."/>
            <person name="Zhang X."/>
        </authorList>
    </citation>
    <scope>NUCLEOTIDE SEQUENCE [LARGE SCALE GENOMIC DNA]</scope>
    <source>
        <strain evidence="17">KCTC13222</strain>
    </source>
</reference>
<keyword evidence="5" id="KW-0597">Phosphoprotein</keyword>
<protein>
    <recommendedName>
        <fullName evidence="3">histidine kinase</fullName>
        <ecNumber evidence="3">2.7.13.3</ecNumber>
    </recommendedName>
</protein>
<evidence type="ECO:0000256" key="5">
    <source>
        <dbReference type="ARBA" id="ARBA00022553"/>
    </source>
</evidence>
<dbReference type="PROSITE" id="PS50885">
    <property type="entry name" value="HAMP"/>
    <property type="match status" value="1"/>
</dbReference>
<dbReference type="SUPFAM" id="SSF55874">
    <property type="entry name" value="ATPase domain of HSP90 chaperone/DNA topoisomerase II/histidine kinase"/>
    <property type="match status" value="1"/>
</dbReference>
<proteinExistence type="predicted"/>
<dbReference type="GO" id="GO:0005886">
    <property type="term" value="C:plasma membrane"/>
    <property type="evidence" value="ECO:0007669"/>
    <property type="project" value="UniProtKB-SubCell"/>
</dbReference>
<evidence type="ECO:0000256" key="12">
    <source>
        <dbReference type="SAM" id="Coils"/>
    </source>
</evidence>
<dbReference type="InterPro" id="IPR003660">
    <property type="entry name" value="HAMP_dom"/>
</dbReference>
<comment type="caution">
    <text evidence="16">The sequence shown here is derived from an EMBL/GenBank/DDBJ whole genome shotgun (WGS) entry which is preliminary data.</text>
</comment>
<keyword evidence="10" id="KW-0902">Two-component regulatory system</keyword>
<dbReference type="GO" id="GO:0000155">
    <property type="term" value="F:phosphorelay sensor kinase activity"/>
    <property type="evidence" value="ECO:0007669"/>
    <property type="project" value="InterPro"/>
</dbReference>
<evidence type="ECO:0000256" key="9">
    <source>
        <dbReference type="ARBA" id="ARBA00022840"/>
    </source>
</evidence>
<keyword evidence="11 13" id="KW-0472">Membrane</keyword>
<dbReference type="EMBL" id="LYPC01000020">
    <property type="protein sequence ID" value="OCT14434.1"/>
    <property type="molecule type" value="Genomic_DNA"/>
</dbReference>
<keyword evidence="6" id="KW-0808">Transferase</keyword>
<accession>A0A1C1A1P0</accession>
<dbReference type="GO" id="GO:0005524">
    <property type="term" value="F:ATP binding"/>
    <property type="evidence" value="ECO:0007669"/>
    <property type="project" value="UniProtKB-KW"/>
</dbReference>
<evidence type="ECO:0000256" key="3">
    <source>
        <dbReference type="ARBA" id="ARBA00012438"/>
    </source>
</evidence>
<evidence type="ECO:0000256" key="6">
    <source>
        <dbReference type="ARBA" id="ARBA00022679"/>
    </source>
</evidence>
<evidence type="ECO:0000256" key="8">
    <source>
        <dbReference type="ARBA" id="ARBA00022777"/>
    </source>
</evidence>
<organism evidence="16 17">
    <name type="scientific">Paenibacillus pectinilyticus</name>
    <dbReference type="NCBI Taxonomy" id="512399"/>
    <lineage>
        <taxon>Bacteria</taxon>
        <taxon>Bacillati</taxon>
        <taxon>Bacillota</taxon>
        <taxon>Bacilli</taxon>
        <taxon>Bacillales</taxon>
        <taxon>Paenibacillaceae</taxon>
        <taxon>Paenibacillus</taxon>
    </lineage>
</organism>
<dbReference type="AlphaFoldDB" id="A0A1C1A1P0"/>
<keyword evidence="12" id="KW-0175">Coiled coil</keyword>
<dbReference type="PROSITE" id="PS50109">
    <property type="entry name" value="HIS_KIN"/>
    <property type="match status" value="1"/>
</dbReference>
<dbReference type="Pfam" id="PF00672">
    <property type="entry name" value="HAMP"/>
    <property type="match status" value="1"/>
</dbReference>
<feature type="domain" description="HAMP" evidence="15">
    <location>
        <begin position="197"/>
        <end position="249"/>
    </location>
</feature>
<comment type="catalytic activity">
    <reaction evidence="1">
        <text>ATP + protein L-histidine = ADP + protein N-phospho-L-histidine.</text>
        <dbReference type="EC" id="2.7.13.3"/>
    </reaction>
</comment>
<dbReference type="Proteomes" id="UP000093309">
    <property type="component" value="Unassembled WGS sequence"/>
</dbReference>
<dbReference type="InterPro" id="IPR003661">
    <property type="entry name" value="HisK_dim/P_dom"/>
</dbReference>
<feature type="transmembrane region" description="Helical" evidence="13">
    <location>
        <begin position="18"/>
        <end position="36"/>
    </location>
</feature>
<dbReference type="CDD" id="cd06225">
    <property type="entry name" value="HAMP"/>
    <property type="match status" value="1"/>
</dbReference>
<keyword evidence="17" id="KW-1185">Reference proteome</keyword>
<evidence type="ECO:0000313" key="16">
    <source>
        <dbReference type="EMBL" id="OCT14434.1"/>
    </source>
</evidence>
<keyword evidence="4" id="KW-1003">Cell membrane</keyword>
<evidence type="ECO:0000256" key="7">
    <source>
        <dbReference type="ARBA" id="ARBA00022741"/>
    </source>
</evidence>
<evidence type="ECO:0000256" key="4">
    <source>
        <dbReference type="ARBA" id="ARBA00022475"/>
    </source>
</evidence>
<dbReference type="OrthoDB" id="9784397at2"/>
<evidence type="ECO:0000256" key="11">
    <source>
        <dbReference type="ARBA" id="ARBA00023136"/>
    </source>
</evidence>
<dbReference type="CDD" id="cd00082">
    <property type="entry name" value="HisKA"/>
    <property type="match status" value="1"/>
</dbReference>
<evidence type="ECO:0000256" key="13">
    <source>
        <dbReference type="SAM" id="Phobius"/>
    </source>
</evidence>
<evidence type="ECO:0000259" key="15">
    <source>
        <dbReference type="PROSITE" id="PS50885"/>
    </source>
</evidence>
<keyword evidence="13" id="KW-0812">Transmembrane</keyword>
<keyword evidence="13" id="KW-1133">Transmembrane helix</keyword>
<evidence type="ECO:0000313" key="17">
    <source>
        <dbReference type="Proteomes" id="UP000093309"/>
    </source>
</evidence>
<dbReference type="InterPro" id="IPR036890">
    <property type="entry name" value="HATPase_C_sf"/>
</dbReference>
<dbReference type="InterPro" id="IPR003594">
    <property type="entry name" value="HATPase_dom"/>
</dbReference>
<dbReference type="SMART" id="SM00304">
    <property type="entry name" value="HAMP"/>
    <property type="match status" value="1"/>
</dbReference>
<dbReference type="Pfam" id="PF02518">
    <property type="entry name" value="HATPase_c"/>
    <property type="match status" value="1"/>
</dbReference>
<feature type="coiled-coil region" evidence="12">
    <location>
        <begin position="234"/>
        <end position="271"/>
    </location>
</feature>
<dbReference type="Gene3D" id="3.30.565.10">
    <property type="entry name" value="Histidine kinase-like ATPase, C-terminal domain"/>
    <property type="match status" value="1"/>
</dbReference>
<feature type="domain" description="Histidine kinase" evidence="14">
    <location>
        <begin position="280"/>
        <end position="511"/>
    </location>
</feature>
<sequence>MPIRDRNRNRNLSLQKRIVVLVTVVTVGMISTMMIFDTMSMNQSIREAYVSQISGMTIAINGRYEESRNITDVQQIFDYIQYKNNRVLELKLYDKQGKVLAASNRKEIGMIIPSSSVIIPTQDKTIVDRVPMAESDKPIVRLTAPLQEDGIVVGAVEVIFDSSEEELLLKQRTKLILIVGLSIAVVLSTLLWLILRVVVIRPLSRLREAAVIVKQGGDLPKLQFKASPEIAEVSEAFNDMVSNLEDRYQQLQQALNTLQVTQDQLVQSEKMGALGNLVAGVSHEINTPIGIGVTAISFLDQKTKEFQSLYETGKMKKSDLEQFLTVTHETNAMVQSNLERASSLVRSFKQISVDQSVEIKRTFLFKEYIEGIMASLKPAFKKTRLRIDVLCDDQLHVYSYPGALSQIITNLVMNSMNHAYSADEEGTLILRVVEQPDHILIMYSDDGRGMTADVLDHIFDPFFTTSRGQGGTGLGMNIVYNLVTQSLYGTIQCSSKLGQGSLFAITIPKEEEAVL</sequence>
<keyword evidence="8" id="KW-0418">Kinase</keyword>
<keyword evidence="9" id="KW-0067">ATP-binding</keyword>
<evidence type="ECO:0000256" key="10">
    <source>
        <dbReference type="ARBA" id="ARBA00023012"/>
    </source>
</evidence>
<dbReference type="Gene3D" id="6.10.340.10">
    <property type="match status" value="1"/>
</dbReference>
<dbReference type="InterPro" id="IPR005467">
    <property type="entry name" value="His_kinase_dom"/>
</dbReference>
<dbReference type="Gene3D" id="1.10.287.130">
    <property type="match status" value="1"/>
</dbReference>